<gene>
    <name evidence="2" type="ORF">EH31_02000</name>
</gene>
<dbReference type="STRING" id="1044.EH31_02000"/>
<evidence type="ECO:0000256" key="1">
    <source>
        <dbReference type="SAM" id="SignalP"/>
    </source>
</evidence>
<evidence type="ECO:0000313" key="3">
    <source>
        <dbReference type="Proteomes" id="UP000027647"/>
    </source>
</evidence>
<evidence type="ECO:0000313" key="2">
    <source>
        <dbReference type="EMBL" id="KEO91462.1"/>
    </source>
</evidence>
<keyword evidence="3" id="KW-1185">Reference proteome</keyword>
<reference evidence="2 3" key="1">
    <citation type="submission" date="2014-04" db="EMBL/GenBank/DDBJ databases">
        <title>A comprehensive comparison of genomes of Erythrobacter spp. strains.</title>
        <authorList>
            <person name="Zheng Q."/>
        </authorList>
    </citation>
    <scope>NUCLEOTIDE SEQUENCE [LARGE SCALE GENOMIC DNA]</scope>
    <source>
        <strain evidence="2 3">DSM 6997</strain>
    </source>
</reference>
<comment type="caution">
    <text evidence="2">The sequence shown here is derived from an EMBL/GenBank/DDBJ whole genome shotgun (WGS) entry which is preliminary data.</text>
</comment>
<organism evidence="2 3">
    <name type="scientific">Erythrobacter longus</name>
    <dbReference type="NCBI Taxonomy" id="1044"/>
    <lineage>
        <taxon>Bacteria</taxon>
        <taxon>Pseudomonadati</taxon>
        <taxon>Pseudomonadota</taxon>
        <taxon>Alphaproteobacteria</taxon>
        <taxon>Sphingomonadales</taxon>
        <taxon>Erythrobacteraceae</taxon>
        <taxon>Erythrobacter/Porphyrobacter group</taxon>
        <taxon>Erythrobacter</taxon>
    </lineage>
</organism>
<protein>
    <submittedName>
        <fullName evidence="2">Uncharacterized protein</fullName>
    </submittedName>
</protein>
<dbReference type="RefSeq" id="WP_034957729.1">
    <property type="nucleotide sequence ID" value="NZ_JMIW01000001.1"/>
</dbReference>
<proteinExistence type="predicted"/>
<accession>A0A074N0M0</accession>
<feature type="signal peptide" evidence="1">
    <location>
        <begin position="1"/>
        <end position="22"/>
    </location>
</feature>
<dbReference type="Proteomes" id="UP000027647">
    <property type="component" value="Unassembled WGS sequence"/>
</dbReference>
<dbReference type="AlphaFoldDB" id="A0A074N0M0"/>
<dbReference type="OrthoDB" id="7594050at2"/>
<name>A0A074N0M0_ERYLO</name>
<feature type="chain" id="PRO_5001697525" evidence="1">
    <location>
        <begin position="23"/>
        <end position="201"/>
    </location>
</feature>
<keyword evidence="1" id="KW-0732">Signal</keyword>
<dbReference type="eggNOG" id="ENOG5031C1C">
    <property type="taxonomic scope" value="Bacteria"/>
</dbReference>
<dbReference type="EMBL" id="JMIW01000001">
    <property type="protein sequence ID" value="KEO91462.1"/>
    <property type="molecule type" value="Genomic_DNA"/>
</dbReference>
<sequence length="201" mass="21277">MKTKIASAALAITALASGQALAAQQACVEPADLGDTITYAMPMLYEAVEAPCSAIFAKSDFMTNEADAFLDQFRERQDDAWPGTLRLLKVFMAQQGEKNGGEDAMASAIAMMPEDSLRPIVDVIIGQMVTERIAKEIKVSTCSDVAEAMELIAPLPPENISGLTVFLAKQAKLDDPKICGVATSPGSPPPVYYAPVPPAGQ</sequence>